<keyword evidence="1 3" id="KW-0963">Cytoplasm</keyword>
<gene>
    <name evidence="3 5" type="primary">rbfA</name>
    <name evidence="5" type="ORF">J5O05_04245</name>
</gene>
<dbReference type="Pfam" id="PF02033">
    <property type="entry name" value="RBFA"/>
    <property type="match status" value="1"/>
</dbReference>
<dbReference type="GO" id="GO:0030490">
    <property type="term" value="P:maturation of SSU-rRNA"/>
    <property type="evidence" value="ECO:0007669"/>
    <property type="project" value="UniProtKB-UniRule"/>
</dbReference>
<dbReference type="HAMAP" id="MF_00003">
    <property type="entry name" value="RbfA"/>
    <property type="match status" value="1"/>
</dbReference>
<dbReference type="NCBIfam" id="TIGR00082">
    <property type="entry name" value="rbfA"/>
    <property type="match status" value="1"/>
</dbReference>
<dbReference type="GO" id="GO:0043024">
    <property type="term" value="F:ribosomal small subunit binding"/>
    <property type="evidence" value="ECO:0007669"/>
    <property type="project" value="TreeGrafter"/>
</dbReference>
<dbReference type="GO" id="GO:0005829">
    <property type="term" value="C:cytosol"/>
    <property type="evidence" value="ECO:0007669"/>
    <property type="project" value="TreeGrafter"/>
</dbReference>
<comment type="subcellular location">
    <subcellularLocation>
        <location evidence="3">Cytoplasm</location>
    </subcellularLocation>
</comment>
<comment type="similarity">
    <text evidence="3">Belongs to the RbfA family.</text>
</comment>
<dbReference type="InterPro" id="IPR000238">
    <property type="entry name" value="RbfA"/>
</dbReference>
<feature type="region of interest" description="Disordered" evidence="4">
    <location>
        <begin position="119"/>
        <end position="140"/>
    </location>
</feature>
<dbReference type="PANTHER" id="PTHR33515">
    <property type="entry name" value="RIBOSOME-BINDING FACTOR A, CHLOROPLASTIC-RELATED"/>
    <property type="match status" value="1"/>
</dbReference>
<dbReference type="Gene3D" id="3.30.300.20">
    <property type="match status" value="1"/>
</dbReference>
<evidence type="ECO:0000256" key="4">
    <source>
        <dbReference type="SAM" id="MobiDB-lite"/>
    </source>
</evidence>
<evidence type="ECO:0000256" key="3">
    <source>
        <dbReference type="HAMAP-Rule" id="MF_00003"/>
    </source>
</evidence>
<keyword evidence="6" id="KW-1185">Reference proteome</keyword>
<evidence type="ECO:0000313" key="5">
    <source>
        <dbReference type="EMBL" id="QTH72109.1"/>
    </source>
</evidence>
<dbReference type="InterPro" id="IPR023799">
    <property type="entry name" value="RbfA_dom_sf"/>
</dbReference>
<evidence type="ECO:0000256" key="2">
    <source>
        <dbReference type="ARBA" id="ARBA00022517"/>
    </source>
</evidence>
<reference evidence="5" key="1">
    <citation type="submission" date="2021-03" db="EMBL/GenBank/DDBJ databases">
        <title>Complete Genome of Pseudoalteromonas xiamenensis STKMTI.2, a new potential marine bacterium producing anti-Vibrio compounds.</title>
        <authorList>
            <person name="Handayani D.P."/>
            <person name="Isnansetyo A."/>
            <person name="Istiqomah I."/>
            <person name="Jumina J."/>
        </authorList>
    </citation>
    <scope>NUCLEOTIDE SEQUENCE</scope>
    <source>
        <strain evidence="5">STKMTI.2</strain>
    </source>
</reference>
<accession>A0A975DID6</accession>
<dbReference type="AlphaFoldDB" id="A0A975DID6"/>
<dbReference type="Proteomes" id="UP000664904">
    <property type="component" value="Chromosome"/>
</dbReference>
<comment type="function">
    <text evidence="3">One of several proteins that assist in the late maturation steps of the functional core of the 30S ribosomal subunit. Associates with free 30S ribosomal subunits (but not with 30S subunits that are part of 70S ribosomes or polysomes). Required for efficient processing of 16S rRNA. May interact with the 5'-terminal helix region of 16S rRNA.</text>
</comment>
<evidence type="ECO:0000256" key="1">
    <source>
        <dbReference type="ARBA" id="ARBA00022490"/>
    </source>
</evidence>
<dbReference type="FunFam" id="3.30.300.20:FF:000007">
    <property type="entry name" value="Ribosome-binding factor A"/>
    <property type="match status" value="1"/>
</dbReference>
<protein>
    <recommendedName>
        <fullName evidence="3">Ribosome-binding factor A</fullName>
    </recommendedName>
</protein>
<comment type="subunit">
    <text evidence="3">Monomer. Binds 30S ribosomal subunits, but not 50S ribosomal subunits or 70S ribosomes.</text>
</comment>
<dbReference type="SUPFAM" id="SSF89919">
    <property type="entry name" value="Ribosome-binding factor A, RbfA"/>
    <property type="match status" value="1"/>
</dbReference>
<evidence type="ECO:0000313" key="6">
    <source>
        <dbReference type="Proteomes" id="UP000664904"/>
    </source>
</evidence>
<dbReference type="InterPro" id="IPR015946">
    <property type="entry name" value="KH_dom-like_a/b"/>
</dbReference>
<dbReference type="KEGG" id="pxi:J5O05_04245"/>
<dbReference type="PANTHER" id="PTHR33515:SF1">
    <property type="entry name" value="RIBOSOME-BINDING FACTOR A, CHLOROPLASTIC-RELATED"/>
    <property type="match status" value="1"/>
</dbReference>
<keyword evidence="2 3" id="KW-0690">Ribosome biogenesis</keyword>
<dbReference type="EMBL" id="CP072133">
    <property type="protein sequence ID" value="QTH72109.1"/>
    <property type="molecule type" value="Genomic_DNA"/>
</dbReference>
<organism evidence="5 6">
    <name type="scientific">Pseudoalteromonas xiamenensis</name>
    <dbReference type="NCBI Taxonomy" id="882626"/>
    <lineage>
        <taxon>Bacteria</taxon>
        <taxon>Pseudomonadati</taxon>
        <taxon>Pseudomonadota</taxon>
        <taxon>Gammaproteobacteria</taxon>
        <taxon>Alteromonadales</taxon>
        <taxon>Pseudoalteromonadaceae</taxon>
        <taxon>Pseudoalteromonas</taxon>
    </lineage>
</organism>
<proteinExistence type="inferred from homology"/>
<name>A0A975DID6_9GAMM</name>
<dbReference type="RefSeq" id="WP_208843731.1">
    <property type="nucleotide sequence ID" value="NZ_CP072133.1"/>
</dbReference>
<sequence>MREFSRTDRVGQQIQKEIAVIIQREIKDPRLGLVTVSAVEVSRDLSYAKIFITVLNTNDEDKTKQSVKLLNEATGFIRSLLGKRIRARIMPELRFVVDNSLMEGMRISNLVDSVIREDKAKRGDESDEIQDDSEHKGSEE</sequence>